<feature type="transmembrane region" description="Helical" evidence="7">
    <location>
        <begin position="232"/>
        <end position="255"/>
    </location>
</feature>
<dbReference type="SUPFAM" id="SSF81321">
    <property type="entry name" value="Family A G protein-coupled receptor-like"/>
    <property type="match status" value="1"/>
</dbReference>
<gene>
    <name evidence="9" type="ORF">CJOHNSTONI_LOCUS780</name>
</gene>
<dbReference type="GO" id="GO:0032870">
    <property type="term" value="P:cellular response to hormone stimulus"/>
    <property type="evidence" value="ECO:0007669"/>
    <property type="project" value="TreeGrafter"/>
</dbReference>
<protein>
    <recommendedName>
        <fullName evidence="8">G-protein coupled receptors family 1 profile domain-containing protein</fullName>
    </recommendedName>
</protein>
<reference evidence="9" key="1">
    <citation type="submission" date="2021-09" db="EMBL/GenBank/DDBJ databases">
        <authorList>
            <consortium name="Pathogen Informatics"/>
        </authorList>
    </citation>
    <scope>NUCLEOTIDE SEQUENCE</scope>
</reference>
<dbReference type="OrthoDB" id="6435638at2759"/>
<dbReference type="GO" id="GO:0004930">
    <property type="term" value="F:G protein-coupled receptor activity"/>
    <property type="evidence" value="ECO:0007669"/>
    <property type="project" value="InterPro"/>
</dbReference>
<keyword evidence="6" id="KW-0675">Receptor</keyword>
<feature type="transmembrane region" description="Helical" evidence="7">
    <location>
        <begin position="35"/>
        <end position="54"/>
    </location>
</feature>
<feature type="domain" description="G-protein coupled receptors family 1 profile" evidence="8">
    <location>
        <begin position="45"/>
        <end position="340"/>
    </location>
</feature>
<proteinExistence type="predicted"/>
<feature type="transmembrane region" description="Helical" evidence="7">
    <location>
        <begin position="75"/>
        <end position="97"/>
    </location>
</feature>
<dbReference type="GO" id="GO:0042277">
    <property type="term" value="F:peptide binding"/>
    <property type="evidence" value="ECO:0007669"/>
    <property type="project" value="TreeGrafter"/>
</dbReference>
<keyword evidence="4 7" id="KW-1133">Transmembrane helix</keyword>
<comment type="subcellular location">
    <subcellularLocation>
        <location evidence="1">Cell membrane</location>
        <topology evidence="1">Multi-pass membrane protein</topology>
    </subcellularLocation>
</comment>
<evidence type="ECO:0000256" key="6">
    <source>
        <dbReference type="ARBA" id="ARBA00023170"/>
    </source>
</evidence>
<keyword evidence="10" id="KW-1185">Reference proteome</keyword>
<dbReference type="EMBL" id="CAKAEH010000218">
    <property type="protein sequence ID" value="CAG9530266.1"/>
    <property type="molecule type" value="Genomic_DNA"/>
</dbReference>
<dbReference type="PANTHER" id="PTHR24241">
    <property type="entry name" value="NEUROPEPTIDE RECEPTOR-RELATED G-PROTEIN COUPLED RECEPTOR"/>
    <property type="match status" value="1"/>
</dbReference>
<evidence type="ECO:0000256" key="3">
    <source>
        <dbReference type="ARBA" id="ARBA00022692"/>
    </source>
</evidence>
<dbReference type="AlphaFoldDB" id="A0A8J2MHZ0"/>
<accession>A0A8J2MHZ0</accession>
<dbReference type="InterPro" id="IPR017452">
    <property type="entry name" value="GPCR_Rhodpsn_7TM"/>
</dbReference>
<evidence type="ECO:0000256" key="7">
    <source>
        <dbReference type="SAM" id="Phobius"/>
    </source>
</evidence>
<name>A0A8J2MHZ0_9BILA</name>
<dbReference type="Pfam" id="PF00001">
    <property type="entry name" value="7tm_1"/>
    <property type="match status" value="1"/>
</dbReference>
<evidence type="ECO:0000256" key="5">
    <source>
        <dbReference type="ARBA" id="ARBA00023136"/>
    </source>
</evidence>
<dbReference type="InterPro" id="IPR000276">
    <property type="entry name" value="GPCR_Rhodpsn"/>
</dbReference>
<evidence type="ECO:0000256" key="1">
    <source>
        <dbReference type="ARBA" id="ARBA00004651"/>
    </source>
</evidence>
<feature type="transmembrane region" description="Helical" evidence="7">
    <location>
        <begin position="117"/>
        <end position="135"/>
    </location>
</feature>
<dbReference type="PROSITE" id="PS50262">
    <property type="entry name" value="G_PROTEIN_RECEP_F1_2"/>
    <property type="match status" value="1"/>
</dbReference>
<dbReference type="Gene3D" id="1.20.1070.10">
    <property type="entry name" value="Rhodopsin 7-helix transmembrane proteins"/>
    <property type="match status" value="1"/>
</dbReference>
<keyword evidence="5 7" id="KW-0472">Membrane</keyword>
<comment type="caution">
    <text evidence="9">The sequence shown here is derived from an EMBL/GenBank/DDBJ whole genome shotgun (WGS) entry which is preliminary data.</text>
</comment>
<organism evidence="9 10">
    <name type="scientific">Cercopithifilaria johnstoni</name>
    <dbReference type="NCBI Taxonomy" id="2874296"/>
    <lineage>
        <taxon>Eukaryota</taxon>
        <taxon>Metazoa</taxon>
        <taxon>Ecdysozoa</taxon>
        <taxon>Nematoda</taxon>
        <taxon>Chromadorea</taxon>
        <taxon>Rhabditida</taxon>
        <taxon>Spirurina</taxon>
        <taxon>Spiruromorpha</taxon>
        <taxon>Filarioidea</taxon>
        <taxon>Onchocercidae</taxon>
        <taxon>Cercopithifilaria</taxon>
    </lineage>
</organism>
<evidence type="ECO:0000256" key="4">
    <source>
        <dbReference type="ARBA" id="ARBA00022989"/>
    </source>
</evidence>
<keyword evidence="3 7" id="KW-0812">Transmembrane</keyword>
<evidence type="ECO:0000256" key="2">
    <source>
        <dbReference type="ARBA" id="ARBA00022475"/>
    </source>
</evidence>
<dbReference type="Proteomes" id="UP000746747">
    <property type="component" value="Unassembled WGS sequence"/>
</dbReference>
<evidence type="ECO:0000259" key="8">
    <source>
        <dbReference type="PROSITE" id="PS50262"/>
    </source>
</evidence>
<dbReference type="GO" id="GO:0005886">
    <property type="term" value="C:plasma membrane"/>
    <property type="evidence" value="ECO:0007669"/>
    <property type="project" value="UniProtKB-SubCell"/>
</dbReference>
<evidence type="ECO:0000313" key="9">
    <source>
        <dbReference type="EMBL" id="CAG9530266.1"/>
    </source>
</evidence>
<dbReference type="PANTHER" id="PTHR24241:SF59">
    <property type="entry name" value="ADIPOKINETIC HORMONE RECEPTOR, ISOFORM C"/>
    <property type="match status" value="1"/>
</dbReference>
<sequence>MSTLDNSNDTVLFDMRYQNTDFESSNRLPTEVVEIVIYLLCLCIGGPLNLICFGRSLRLYVNDRKQRNQILLLRLHLNIADLLTIFIYTLSQIIWMTTFQWYGGDALCRICKFFHTFNFYLNSFVIAVIAIDRAQGAYRINNIEASKLAFRWVKHMLITSYMAATIFSVPQIFIFRVYQPNENIEFRQCTPIWTIHAYKYDIQMQLAKTDQEKNLLTADFYQVLRLEKIYNITHLLFVFWIPTTIVALSYMFVICKFNSMRRRNRRANRPSCITYIISRVSGNKQYGHLSADSRIAMTAITSTSDDAHTVFVENNSPTVTLESAATIGPLALQTLSRASK</sequence>
<evidence type="ECO:0000313" key="10">
    <source>
        <dbReference type="Proteomes" id="UP000746747"/>
    </source>
</evidence>
<feature type="non-terminal residue" evidence="9">
    <location>
        <position position="1"/>
    </location>
</feature>
<feature type="transmembrane region" description="Helical" evidence="7">
    <location>
        <begin position="156"/>
        <end position="178"/>
    </location>
</feature>
<keyword evidence="2" id="KW-1003">Cell membrane</keyword>